<dbReference type="Proteomes" id="UP000271087">
    <property type="component" value="Unassembled WGS sequence"/>
</dbReference>
<accession>A0A182ELZ7</accession>
<evidence type="ECO:0000313" key="2">
    <source>
        <dbReference type="Proteomes" id="UP000271087"/>
    </source>
</evidence>
<reference evidence="3" key="1">
    <citation type="submission" date="2016-06" db="UniProtKB">
        <authorList>
            <consortium name="WormBaseParasite"/>
        </authorList>
    </citation>
    <scope>IDENTIFICATION</scope>
</reference>
<keyword evidence="2" id="KW-1185">Reference proteome</keyword>
<dbReference type="STRING" id="42157.A0A182ELZ7"/>
<dbReference type="OrthoDB" id="429521at2759"/>
<protein>
    <submittedName>
        <fullName evidence="3">Inhibitor_I29 domain-containing protein</fullName>
    </submittedName>
</protein>
<sequence length="126" mass="14465">MTKNVIIDDVEKVFHNWNSIHRTGTVPAVLNHHREINGTKLALEFRKNLYVDNIISAMDTEEALRKYEETKSIFGGAAMNIRELLSNDENFNTKLAKQDRASMGEKKLLGINWDHVRDTTRLTAEP</sequence>
<organism evidence="3">
    <name type="scientific">Onchocerca ochengi</name>
    <name type="common">Filarial nematode worm</name>
    <dbReference type="NCBI Taxonomy" id="42157"/>
    <lineage>
        <taxon>Eukaryota</taxon>
        <taxon>Metazoa</taxon>
        <taxon>Ecdysozoa</taxon>
        <taxon>Nematoda</taxon>
        <taxon>Chromadorea</taxon>
        <taxon>Rhabditida</taxon>
        <taxon>Spirurina</taxon>
        <taxon>Spiruromorpha</taxon>
        <taxon>Filarioidea</taxon>
        <taxon>Onchocercidae</taxon>
        <taxon>Onchocerca</taxon>
    </lineage>
</organism>
<proteinExistence type="predicted"/>
<evidence type="ECO:0000313" key="1">
    <source>
        <dbReference type="EMBL" id="VDM92394.1"/>
    </source>
</evidence>
<dbReference type="WBParaSite" id="nOo.2.0.1.t09139-RA">
    <property type="protein sequence ID" value="nOo.2.0.1.t09139-RA"/>
    <property type="gene ID" value="nOo.2.0.1.g09139"/>
</dbReference>
<dbReference type="AlphaFoldDB" id="A0A182ELZ7"/>
<name>A0A182ELZ7_ONCOC</name>
<gene>
    <name evidence="1" type="ORF">NOO_LOCUS9139</name>
</gene>
<dbReference type="EMBL" id="UYRW01004245">
    <property type="protein sequence ID" value="VDM92394.1"/>
    <property type="molecule type" value="Genomic_DNA"/>
</dbReference>
<reference evidence="1 2" key="2">
    <citation type="submission" date="2018-08" db="EMBL/GenBank/DDBJ databases">
        <authorList>
            <person name="Laetsch R D."/>
            <person name="Stevens L."/>
            <person name="Kumar S."/>
            <person name="Blaxter L. M."/>
        </authorList>
    </citation>
    <scope>NUCLEOTIDE SEQUENCE [LARGE SCALE GENOMIC DNA]</scope>
</reference>
<evidence type="ECO:0000313" key="3">
    <source>
        <dbReference type="WBParaSite" id="nOo.2.0.1.t09139-RA"/>
    </source>
</evidence>